<dbReference type="CDD" id="cd06261">
    <property type="entry name" value="TM_PBP2"/>
    <property type="match status" value="1"/>
</dbReference>
<name>A0ABS9VV71_9BIFI</name>
<dbReference type="EMBL" id="JAFEJT020000023">
    <property type="protein sequence ID" value="MCH9275995.1"/>
    <property type="molecule type" value="Genomic_DNA"/>
</dbReference>
<evidence type="ECO:0000256" key="4">
    <source>
        <dbReference type="ARBA" id="ARBA00022692"/>
    </source>
</evidence>
<comment type="similarity">
    <text evidence="7">Belongs to the binding-protein-dependent transport system permease family.</text>
</comment>
<keyword evidence="3" id="KW-1003">Cell membrane</keyword>
<keyword evidence="5 7" id="KW-1133">Transmembrane helix</keyword>
<feature type="transmembrane region" description="Helical" evidence="7">
    <location>
        <begin position="155"/>
        <end position="177"/>
    </location>
</feature>
<keyword evidence="6 7" id="KW-0472">Membrane</keyword>
<comment type="subcellular location">
    <subcellularLocation>
        <location evidence="1 7">Cell membrane</location>
        <topology evidence="1 7">Multi-pass membrane protein</topology>
    </subcellularLocation>
</comment>
<dbReference type="Proteomes" id="UP000710815">
    <property type="component" value="Unassembled WGS sequence"/>
</dbReference>
<protein>
    <submittedName>
        <fullName evidence="10">Carbohydrate ABC transporter permease</fullName>
    </submittedName>
</protein>
<evidence type="ECO:0000256" key="8">
    <source>
        <dbReference type="SAM" id="MobiDB-lite"/>
    </source>
</evidence>
<dbReference type="InterPro" id="IPR000515">
    <property type="entry name" value="MetI-like"/>
</dbReference>
<evidence type="ECO:0000256" key="5">
    <source>
        <dbReference type="ARBA" id="ARBA00022989"/>
    </source>
</evidence>
<feature type="region of interest" description="Disordered" evidence="8">
    <location>
        <begin position="9"/>
        <end position="29"/>
    </location>
</feature>
<feature type="transmembrane region" description="Helical" evidence="7">
    <location>
        <begin position="239"/>
        <end position="259"/>
    </location>
</feature>
<proteinExistence type="inferred from homology"/>
<evidence type="ECO:0000313" key="11">
    <source>
        <dbReference type="Proteomes" id="UP000710815"/>
    </source>
</evidence>
<dbReference type="SUPFAM" id="SSF161098">
    <property type="entry name" value="MetI-like"/>
    <property type="match status" value="1"/>
</dbReference>
<evidence type="ECO:0000256" key="7">
    <source>
        <dbReference type="RuleBase" id="RU363032"/>
    </source>
</evidence>
<feature type="transmembrane region" description="Helical" evidence="7">
    <location>
        <begin position="56"/>
        <end position="77"/>
    </location>
</feature>
<dbReference type="PANTHER" id="PTHR43744:SF12">
    <property type="entry name" value="ABC TRANSPORTER PERMEASE PROTEIN MG189-RELATED"/>
    <property type="match status" value="1"/>
</dbReference>
<evidence type="ECO:0000259" key="9">
    <source>
        <dbReference type="PROSITE" id="PS50928"/>
    </source>
</evidence>
<dbReference type="PROSITE" id="PS50928">
    <property type="entry name" value="ABC_TM1"/>
    <property type="match status" value="1"/>
</dbReference>
<feature type="domain" description="ABC transmembrane type-1" evidence="9">
    <location>
        <begin position="120"/>
        <end position="313"/>
    </location>
</feature>
<comment type="caution">
    <text evidence="10">The sequence shown here is derived from an EMBL/GenBank/DDBJ whole genome shotgun (WGS) entry which is preliminary data.</text>
</comment>
<reference evidence="10 11" key="1">
    <citation type="journal article" date="2021" name="Environ. Microbiol.">
        <title>Genetic insights into the dark matter of the mammalian gut microbiota through targeted genome reconstruction.</title>
        <authorList>
            <person name="Lugli G.A."/>
            <person name="Alessandri G."/>
            <person name="Milani C."/>
            <person name="Viappiani A."/>
            <person name="Fontana F."/>
            <person name="Tarracchini C."/>
            <person name="Mancabelli L."/>
            <person name="Argentini C."/>
            <person name="Ruiz L."/>
            <person name="Margolles A."/>
            <person name="van Sinderen D."/>
            <person name="Turroni F."/>
            <person name="Ventura M."/>
        </authorList>
    </citation>
    <scope>NUCLEOTIDE SEQUENCE [LARGE SCALE GENOMIC DNA]</scope>
    <source>
        <strain evidence="10 11">MA1</strain>
    </source>
</reference>
<keyword evidence="2 7" id="KW-0813">Transport</keyword>
<feature type="transmembrane region" description="Helical" evidence="7">
    <location>
        <begin position="124"/>
        <end position="146"/>
    </location>
</feature>
<evidence type="ECO:0000256" key="6">
    <source>
        <dbReference type="ARBA" id="ARBA00023136"/>
    </source>
</evidence>
<sequence length="328" mass="36674">MSDVAISKMSGKVSGHKAESGGHGGLGGWLERRRRDRLADQSGESTANQVKGTSKWLVLGLLVLLAFYAVAPLWWLVVAVTKSTSTIYTTNGLWFAGKFNLFENLHDLFTYQDGIYATWLWNTVWLSTVTSAGAMVITVAAGYALAKYRFFGKRLVMGLIMASFIIPGTLLTVPSFILFQKVGLYDNWWVMILPACFTPMDAYLAKVYAEGAVPDELMEAARIDGAGEYRIFTEISWRLMVTPAATIFLLHFVGSWNSFMWPMIFLKDYHKWTVMLGLQSWLARGTDSQYDLTMLVITGAFISMIPVVILMIAMQRYWKSGVTVGSLK</sequence>
<dbReference type="RefSeq" id="WP_241513700.1">
    <property type="nucleotide sequence ID" value="NZ_JAFEJT020000023.1"/>
</dbReference>
<evidence type="ECO:0000256" key="1">
    <source>
        <dbReference type="ARBA" id="ARBA00004651"/>
    </source>
</evidence>
<accession>A0ABS9VV71</accession>
<dbReference type="Gene3D" id="1.10.3720.10">
    <property type="entry name" value="MetI-like"/>
    <property type="match status" value="1"/>
</dbReference>
<organism evidence="10 11">
    <name type="scientific">Bifidobacterium amazonense</name>
    <dbReference type="NCBI Taxonomy" id="2809027"/>
    <lineage>
        <taxon>Bacteria</taxon>
        <taxon>Bacillati</taxon>
        <taxon>Actinomycetota</taxon>
        <taxon>Actinomycetes</taxon>
        <taxon>Bifidobacteriales</taxon>
        <taxon>Bifidobacteriaceae</taxon>
        <taxon>Bifidobacterium</taxon>
    </lineage>
</organism>
<evidence type="ECO:0000256" key="3">
    <source>
        <dbReference type="ARBA" id="ARBA00022475"/>
    </source>
</evidence>
<feature type="transmembrane region" description="Helical" evidence="7">
    <location>
        <begin position="292"/>
        <end position="313"/>
    </location>
</feature>
<keyword evidence="11" id="KW-1185">Reference proteome</keyword>
<keyword evidence="4 7" id="KW-0812">Transmembrane</keyword>
<evidence type="ECO:0000256" key="2">
    <source>
        <dbReference type="ARBA" id="ARBA00022448"/>
    </source>
</evidence>
<dbReference type="Pfam" id="PF00528">
    <property type="entry name" value="BPD_transp_1"/>
    <property type="match status" value="1"/>
</dbReference>
<gene>
    <name evidence="10" type="ORF">JS533_006875</name>
</gene>
<dbReference type="InterPro" id="IPR035906">
    <property type="entry name" value="MetI-like_sf"/>
</dbReference>
<reference evidence="10 11" key="2">
    <citation type="journal article" date="2021" name="Syst. Appl. Microbiol.">
        <title>Phylogenetic classification of ten novel species belonging to the genus Bifidobacterium comprising B. phasiani sp. nov., B. pongonis sp. nov., B. saguinibicoloris sp. nov., B. colobi sp. nov., B. simiiventris sp. nov., B. santillanense sp. nov., B. miconis sp. nov., B. amazonense sp. nov., B. pluvialisilvae sp. nov., and B. miconisargentati sp. nov.</title>
        <authorList>
            <person name="Lugli G.A."/>
            <person name="Calvete-Torre I."/>
            <person name="Alessandri G."/>
            <person name="Milani C."/>
            <person name="Turroni F."/>
            <person name="Laiolo P."/>
            <person name="Ossiprandi M.C."/>
            <person name="Margolles A."/>
            <person name="Ruiz L."/>
            <person name="Ventura M."/>
        </authorList>
    </citation>
    <scope>NUCLEOTIDE SEQUENCE [LARGE SCALE GENOMIC DNA]</scope>
    <source>
        <strain evidence="10 11">MA1</strain>
    </source>
</reference>
<dbReference type="PANTHER" id="PTHR43744">
    <property type="entry name" value="ABC TRANSPORTER PERMEASE PROTEIN MG189-RELATED-RELATED"/>
    <property type="match status" value="1"/>
</dbReference>
<evidence type="ECO:0000313" key="10">
    <source>
        <dbReference type="EMBL" id="MCH9275995.1"/>
    </source>
</evidence>